<dbReference type="GeneID" id="19107636"/>
<proteinExistence type="inferred from homology"/>
<keyword evidence="6 9" id="KW-1133">Transmembrane helix</keyword>
<gene>
    <name evidence="9" type="primary">GET1</name>
    <name evidence="11" type="ORF">BAUCODRAFT_121727</name>
</gene>
<evidence type="ECO:0000256" key="5">
    <source>
        <dbReference type="ARBA" id="ARBA00022824"/>
    </source>
</evidence>
<evidence type="ECO:0000256" key="4">
    <source>
        <dbReference type="ARBA" id="ARBA00022692"/>
    </source>
</evidence>
<dbReference type="GO" id="GO:0005789">
    <property type="term" value="C:endoplasmic reticulum membrane"/>
    <property type="evidence" value="ECO:0007669"/>
    <property type="project" value="UniProtKB-SubCell"/>
</dbReference>
<organism evidence="11 12">
    <name type="scientific">Baudoinia panamericana (strain UAMH 10762)</name>
    <name type="common">Angels' share fungus</name>
    <name type="synonym">Baudoinia compniacensis (strain UAMH 10762)</name>
    <dbReference type="NCBI Taxonomy" id="717646"/>
    <lineage>
        <taxon>Eukaryota</taxon>
        <taxon>Fungi</taxon>
        <taxon>Dikarya</taxon>
        <taxon>Ascomycota</taxon>
        <taxon>Pezizomycotina</taxon>
        <taxon>Dothideomycetes</taxon>
        <taxon>Dothideomycetidae</taxon>
        <taxon>Mycosphaerellales</taxon>
        <taxon>Teratosphaeriaceae</taxon>
        <taxon>Baudoinia</taxon>
    </lineage>
</organism>
<dbReference type="OrthoDB" id="69461at2759"/>
<evidence type="ECO:0000256" key="1">
    <source>
        <dbReference type="ARBA" id="ARBA00004477"/>
    </source>
</evidence>
<protein>
    <submittedName>
        <fullName evidence="11">Uncharacterized protein</fullName>
    </submittedName>
</protein>
<feature type="chain" id="PRO_5004022017" evidence="10">
    <location>
        <begin position="26"/>
        <end position="211"/>
    </location>
</feature>
<evidence type="ECO:0000256" key="6">
    <source>
        <dbReference type="ARBA" id="ARBA00022989"/>
    </source>
</evidence>
<keyword evidence="10" id="KW-0732">Signal</keyword>
<dbReference type="PANTHER" id="PTHR42650:SF1">
    <property type="entry name" value="GUIDED ENTRY OF TAIL-ANCHORED PROTEINS FACTOR 1"/>
    <property type="match status" value="1"/>
</dbReference>
<dbReference type="OMA" id="AEWIISF"/>
<dbReference type="Gene3D" id="1.10.287.660">
    <property type="entry name" value="Helix hairpin bin"/>
    <property type="match status" value="1"/>
</dbReference>
<dbReference type="HAMAP" id="MF_03113">
    <property type="entry name" value="Get1"/>
    <property type="match status" value="1"/>
</dbReference>
<keyword evidence="8 9" id="KW-0472">Membrane</keyword>
<feature type="topological domain" description="Lumenal" evidence="9">
    <location>
        <begin position="1"/>
        <end position="4"/>
    </location>
</feature>
<evidence type="ECO:0000256" key="9">
    <source>
        <dbReference type="HAMAP-Rule" id="MF_03113"/>
    </source>
</evidence>
<feature type="signal peptide" evidence="10">
    <location>
        <begin position="1"/>
        <end position="25"/>
    </location>
</feature>
<evidence type="ECO:0000256" key="8">
    <source>
        <dbReference type="ARBA" id="ARBA00023136"/>
    </source>
</evidence>
<dbReference type="InterPro" id="IPR027538">
    <property type="entry name" value="Get1_fungi"/>
</dbReference>
<comment type="similarity">
    <text evidence="2 9">Belongs to the WRB/GET1 family.</text>
</comment>
<evidence type="ECO:0000256" key="2">
    <source>
        <dbReference type="ARBA" id="ARBA00010799"/>
    </source>
</evidence>
<dbReference type="GO" id="GO:0071816">
    <property type="term" value="P:tail-anchored membrane protein insertion into ER membrane"/>
    <property type="evidence" value="ECO:0007669"/>
    <property type="project" value="InterPro"/>
</dbReference>
<reference evidence="11 12" key="1">
    <citation type="journal article" date="2012" name="PLoS Pathog.">
        <title>Diverse lifestyles and strategies of plant pathogenesis encoded in the genomes of eighteen Dothideomycetes fungi.</title>
        <authorList>
            <person name="Ohm R.A."/>
            <person name="Feau N."/>
            <person name="Henrissat B."/>
            <person name="Schoch C.L."/>
            <person name="Horwitz B.A."/>
            <person name="Barry K.W."/>
            <person name="Condon B.J."/>
            <person name="Copeland A.C."/>
            <person name="Dhillon B."/>
            <person name="Glaser F."/>
            <person name="Hesse C.N."/>
            <person name="Kosti I."/>
            <person name="LaButti K."/>
            <person name="Lindquist E.A."/>
            <person name="Lucas S."/>
            <person name="Salamov A.A."/>
            <person name="Bradshaw R.E."/>
            <person name="Ciuffetti L."/>
            <person name="Hamelin R.C."/>
            <person name="Kema G.H.J."/>
            <person name="Lawrence C."/>
            <person name="Scott J.A."/>
            <person name="Spatafora J.W."/>
            <person name="Turgeon B.G."/>
            <person name="de Wit P.J.G.M."/>
            <person name="Zhong S."/>
            <person name="Goodwin S.B."/>
            <person name="Grigoriev I.V."/>
        </authorList>
    </citation>
    <scope>NUCLEOTIDE SEQUENCE [LARGE SCALE GENOMIC DNA]</scope>
    <source>
        <strain evidence="11 12">UAMH 10762</strain>
    </source>
</reference>
<dbReference type="InterPro" id="IPR028945">
    <property type="entry name" value="Get1"/>
</dbReference>
<evidence type="ECO:0000256" key="10">
    <source>
        <dbReference type="SAM" id="SignalP"/>
    </source>
</evidence>
<evidence type="ECO:0000256" key="3">
    <source>
        <dbReference type="ARBA" id="ARBA00022448"/>
    </source>
</evidence>
<comment type="caution">
    <text evidence="9">Lacks conserved residue(s) required for the propagation of feature annotation.</text>
</comment>
<dbReference type="RefSeq" id="XP_007675712.1">
    <property type="nucleotide sequence ID" value="XM_007677522.1"/>
</dbReference>
<dbReference type="PANTHER" id="PTHR42650">
    <property type="entry name" value="TAIL-ANCHORED PROTEIN INSERTION RECEPTOR WRB"/>
    <property type="match status" value="1"/>
</dbReference>
<sequence length="211" mass="24023">MISVLLLVFGLQLAIHLLNTIGAQAINELLWYLFTRLPTSQSSDAKENAKLRSDVVRLNREMRNTSAQDDFAKWARLRRDHDKAKDKYDKQAQSLESFRNNFNRAVSSLRWLSTQGLQFFCNFYYSKSAMYWLPHGWFPYQVEWILSFPSAPLGSISINVWAIACASIIGMVSEGVRASLTLRQGKVIEGSNKGAKIRMDPISGAKEKKEL</sequence>
<dbReference type="EMBL" id="KB445554">
    <property type="protein sequence ID" value="EMC97226.1"/>
    <property type="molecule type" value="Genomic_DNA"/>
</dbReference>
<keyword evidence="12" id="KW-1185">Reference proteome</keyword>
<dbReference type="GO" id="GO:0043495">
    <property type="term" value="F:protein-membrane adaptor activity"/>
    <property type="evidence" value="ECO:0007669"/>
    <property type="project" value="TreeGrafter"/>
</dbReference>
<dbReference type="Pfam" id="PF04420">
    <property type="entry name" value="CHD5"/>
    <property type="match status" value="1"/>
</dbReference>
<dbReference type="HOGENOM" id="CLU_089418_1_0_1"/>
<feature type="coiled-coil region" evidence="9">
    <location>
        <begin position="48"/>
        <end position="101"/>
    </location>
</feature>
<dbReference type="KEGG" id="bcom:BAUCODRAFT_121727"/>
<dbReference type="STRING" id="717646.M2MKK7"/>
<feature type="topological domain" description="Cytoplasmic" evidence="9">
    <location>
        <begin position="173"/>
        <end position="211"/>
    </location>
</feature>
<name>M2MKK7_BAUPA</name>
<dbReference type="AlphaFoldDB" id="M2MKK7"/>
<dbReference type="InterPro" id="IPR029012">
    <property type="entry name" value="Helix_hairpin_bin_sf"/>
</dbReference>
<dbReference type="GO" id="GO:0043529">
    <property type="term" value="C:GET complex"/>
    <property type="evidence" value="ECO:0007669"/>
    <property type="project" value="InterPro"/>
</dbReference>
<keyword evidence="7 9" id="KW-0175">Coiled coil</keyword>
<evidence type="ECO:0000313" key="12">
    <source>
        <dbReference type="Proteomes" id="UP000011761"/>
    </source>
</evidence>
<dbReference type="FunFam" id="1.10.287.660:FF:000006">
    <property type="entry name" value="Protein GET1"/>
    <property type="match status" value="1"/>
</dbReference>
<keyword evidence="4 9" id="KW-0812">Transmembrane</keyword>
<accession>M2MKK7</accession>
<dbReference type="Proteomes" id="UP000011761">
    <property type="component" value="Unassembled WGS sequence"/>
</dbReference>
<keyword evidence="5 9" id="KW-0256">Endoplasmic reticulum</keyword>
<keyword evidence="3 9" id="KW-0813">Transport</keyword>
<evidence type="ECO:0000256" key="7">
    <source>
        <dbReference type="ARBA" id="ARBA00023054"/>
    </source>
</evidence>
<evidence type="ECO:0000313" key="11">
    <source>
        <dbReference type="EMBL" id="EMC97226.1"/>
    </source>
</evidence>
<comment type="subcellular location">
    <subcellularLocation>
        <location evidence="1">Endoplasmic reticulum membrane</location>
        <topology evidence="1">Multi-pass membrane protein</topology>
    </subcellularLocation>
</comment>
<dbReference type="eggNOG" id="KOG4253">
    <property type="taxonomic scope" value="Eukaryota"/>
</dbReference>